<dbReference type="SUPFAM" id="SSF48619">
    <property type="entry name" value="Phospholipase A2, PLA2"/>
    <property type="match status" value="1"/>
</dbReference>
<dbReference type="InterPro" id="IPR036444">
    <property type="entry name" value="PLipase_A2_dom_sf"/>
</dbReference>
<evidence type="ECO:0000256" key="2">
    <source>
        <dbReference type="SAM" id="SignalP"/>
    </source>
</evidence>
<dbReference type="STRING" id="582672.SAMN05216360_108244"/>
<gene>
    <name evidence="3" type="ORF">SAMN05216360_108244</name>
</gene>
<accession>A0A1H0BP04</accession>
<protein>
    <recommendedName>
        <fullName evidence="5">Phospholipase A2</fullName>
    </recommendedName>
</protein>
<name>A0A1H0BP04_9HYPH</name>
<evidence type="ECO:0008006" key="5">
    <source>
        <dbReference type="Google" id="ProtNLM"/>
    </source>
</evidence>
<feature type="compositionally biased region" description="Low complexity" evidence="1">
    <location>
        <begin position="122"/>
        <end position="134"/>
    </location>
</feature>
<feature type="region of interest" description="Disordered" evidence="1">
    <location>
        <begin position="115"/>
        <end position="158"/>
    </location>
</feature>
<reference evidence="4" key="1">
    <citation type="submission" date="2016-10" db="EMBL/GenBank/DDBJ databases">
        <authorList>
            <person name="Varghese N."/>
            <person name="Submissions S."/>
        </authorList>
    </citation>
    <scope>NUCLEOTIDE SEQUENCE [LARGE SCALE GENOMIC DNA]</scope>
    <source>
        <strain evidence="4">BL47</strain>
    </source>
</reference>
<dbReference type="Gene3D" id="1.20.90.10">
    <property type="entry name" value="Phospholipase A2 domain"/>
    <property type="match status" value="1"/>
</dbReference>
<evidence type="ECO:0000313" key="4">
    <source>
        <dbReference type="Proteomes" id="UP000198704"/>
    </source>
</evidence>
<dbReference type="Proteomes" id="UP000198704">
    <property type="component" value="Unassembled WGS sequence"/>
</dbReference>
<keyword evidence="4" id="KW-1185">Reference proteome</keyword>
<dbReference type="RefSeq" id="WP_244507604.1">
    <property type="nucleotide sequence ID" value="NZ_FNHS01000008.1"/>
</dbReference>
<organism evidence="3 4">
    <name type="scientific">Methylobacterium phyllostachyos</name>
    <dbReference type="NCBI Taxonomy" id="582672"/>
    <lineage>
        <taxon>Bacteria</taxon>
        <taxon>Pseudomonadati</taxon>
        <taxon>Pseudomonadota</taxon>
        <taxon>Alphaproteobacteria</taxon>
        <taxon>Hyphomicrobiales</taxon>
        <taxon>Methylobacteriaceae</taxon>
        <taxon>Methylobacterium</taxon>
    </lineage>
</organism>
<dbReference type="AlphaFoldDB" id="A0A1H0BP04"/>
<feature type="signal peptide" evidence="2">
    <location>
        <begin position="1"/>
        <end position="24"/>
    </location>
</feature>
<dbReference type="GO" id="GO:0004623">
    <property type="term" value="F:phospholipase A2 activity"/>
    <property type="evidence" value="ECO:0007669"/>
    <property type="project" value="InterPro"/>
</dbReference>
<proteinExistence type="predicted"/>
<dbReference type="GO" id="GO:0006644">
    <property type="term" value="P:phospholipid metabolic process"/>
    <property type="evidence" value="ECO:0007669"/>
    <property type="project" value="InterPro"/>
</dbReference>
<dbReference type="GO" id="GO:0050482">
    <property type="term" value="P:arachidonate secretion"/>
    <property type="evidence" value="ECO:0007669"/>
    <property type="project" value="InterPro"/>
</dbReference>
<feature type="chain" id="PRO_5011490052" description="Phospholipase A2" evidence="2">
    <location>
        <begin position="25"/>
        <end position="158"/>
    </location>
</feature>
<keyword evidence="2" id="KW-0732">Signal</keyword>
<dbReference type="EMBL" id="FNHS01000008">
    <property type="protein sequence ID" value="SDN47354.1"/>
    <property type="molecule type" value="Genomic_DNA"/>
</dbReference>
<feature type="compositionally biased region" description="Acidic residues" evidence="1">
    <location>
        <begin position="148"/>
        <end position="158"/>
    </location>
</feature>
<evidence type="ECO:0000313" key="3">
    <source>
        <dbReference type="EMBL" id="SDN47354.1"/>
    </source>
</evidence>
<evidence type="ECO:0000256" key="1">
    <source>
        <dbReference type="SAM" id="MobiDB-lite"/>
    </source>
</evidence>
<sequence length="158" mass="15812">MLTKLAAPLLLAAGYAALAVPSQAQPAAFGGPKILIHGNYCGPGNNAPLPPIDALDAACARHDACTPQGGLPTEACNLRLQQDAALIARDPRQPEKLRSMAGLIAATATLIPSESGPQRMPAAFANGAGPGAYASSLPAHAPDAGVAQDDDGDDADAD</sequence>